<dbReference type="EMBL" id="UOFS01000039">
    <property type="protein sequence ID" value="VAW99347.1"/>
    <property type="molecule type" value="Genomic_DNA"/>
</dbReference>
<protein>
    <submittedName>
        <fullName evidence="1">Uncharacterized protein</fullName>
    </submittedName>
</protein>
<evidence type="ECO:0000313" key="1">
    <source>
        <dbReference type="EMBL" id="VAW99347.1"/>
    </source>
</evidence>
<gene>
    <name evidence="1" type="ORF">MNBD_GAMMA22-1504</name>
</gene>
<dbReference type="AlphaFoldDB" id="A0A3B1AIV8"/>
<name>A0A3B1AIV8_9ZZZZ</name>
<reference evidence="1" key="1">
    <citation type="submission" date="2018-06" db="EMBL/GenBank/DDBJ databases">
        <authorList>
            <person name="Zhirakovskaya E."/>
        </authorList>
    </citation>
    <scope>NUCLEOTIDE SEQUENCE</scope>
</reference>
<proteinExistence type="predicted"/>
<sequence length="74" mass="8240">MLERLQANNIPGAIEFLTDVMKSKYQVAFDTTTTNLQTIVQQLAVVEGGSIMGGIAELIVIRKKMELMLHSEFI</sequence>
<accession>A0A3B1AIV8</accession>
<organism evidence="1">
    <name type="scientific">hydrothermal vent metagenome</name>
    <dbReference type="NCBI Taxonomy" id="652676"/>
    <lineage>
        <taxon>unclassified sequences</taxon>
        <taxon>metagenomes</taxon>
        <taxon>ecological metagenomes</taxon>
    </lineage>
</organism>